<reference evidence="1 2" key="1">
    <citation type="submission" date="2017-02" db="EMBL/GenBank/DDBJ databases">
        <title>The new phylogeny of genus Mycobacterium.</title>
        <authorList>
            <person name="Tortoli E."/>
            <person name="Trovato A."/>
            <person name="Cirillo D.M."/>
        </authorList>
    </citation>
    <scope>NUCLEOTIDE SEQUENCE [LARGE SCALE GENOMIC DNA]</scope>
    <source>
        <strain evidence="1 2">RW6</strain>
    </source>
</reference>
<dbReference type="OrthoDB" id="3234360at2"/>
<keyword evidence="1" id="KW-0255">Endonuclease</keyword>
<protein>
    <submittedName>
        <fullName evidence="1">HNH endonuclease</fullName>
    </submittedName>
</protein>
<evidence type="ECO:0000313" key="1">
    <source>
        <dbReference type="EMBL" id="ORA25178.1"/>
    </source>
</evidence>
<dbReference type="STRING" id="1927124.BST13_33185"/>
<dbReference type="AlphaFoldDB" id="A0A1X0A5N9"/>
<organism evidence="1 2">
    <name type="scientific">Mycobacterium aquaticum</name>
    <dbReference type="NCBI Taxonomy" id="1927124"/>
    <lineage>
        <taxon>Bacteria</taxon>
        <taxon>Bacillati</taxon>
        <taxon>Actinomycetota</taxon>
        <taxon>Actinomycetes</taxon>
        <taxon>Mycobacteriales</taxon>
        <taxon>Mycobacteriaceae</taxon>
        <taxon>Mycobacterium</taxon>
    </lineage>
</organism>
<keyword evidence="2" id="KW-1185">Reference proteome</keyword>
<dbReference type="EMBL" id="MVHF01000054">
    <property type="protein sequence ID" value="ORA25178.1"/>
    <property type="molecule type" value="Genomic_DNA"/>
</dbReference>
<dbReference type="Gene3D" id="1.10.30.50">
    <property type="match status" value="1"/>
</dbReference>
<gene>
    <name evidence="1" type="ORF">BST13_33185</name>
</gene>
<keyword evidence="1" id="KW-0378">Hydrolase</keyword>
<dbReference type="GO" id="GO:0004519">
    <property type="term" value="F:endonuclease activity"/>
    <property type="evidence" value="ECO:0007669"/>
    <property type="project" value="UniProtKB-KW"/>
</dbReference>
<proteinExistence type="predicted"/>
<comment type="caution">
    <text evidence="1">The sequence shown here is derived from an EMBL/GenBank/DDBJ whole genome shotgun (WGS) entry which is preliminary data.</text>
</comment>
<name>A0A1X0A5N9_9MYCO</name>
<accession>A0A1X0A5N9</accession>
<dbReference type="RefSeq" id="WP_083169768.1">
    <property type="nucleotide sequence ID" value="NZ_MVHF01000054.1"/>
</dbReference>
<sequence length="122" mass="13862">MPRAPRRCPGDNGNCTNLIRNTRYCPEHTIAWAGERTASSRITSDRRWKEEVRPQVLQAAGYQCQIQYPGICTGYATTVDKREPAARRPDLAYDPTNWQAACDPCNEHKARTVDRGPSKRRS</sequence>
<dbReference type="Proteomes" id="UP000192448">
    <property type="component" value="Unassembled WGS sequence"/>
</dbReference>
<evidence type="ECO:0000313" key="2">
    <source>
        <dbReference type="Proteomes" id="UP000192448"/>
    </source>
</evidence>
<keyword evidence="1" id="KW-0540">Nuclease</keyword>